<dbReference type="AlphaFoldDB" id="V8NML5"/>
<organism evidence="3 4">
    <name type="scientific">Ophiophagus hannah</name>
    <name type="common">King cobra</name>
    <name type="synonym">Naja hannah</name>
    <dbReference type="NCBI Taxonomy" id="8665"/>
    <lineage>
        <taxon>Eukaryota</taxon>
        <taxon>Metazoa</taxon>
        <taxon>Chordata</taxon>
        <taxon>Craniata</taxon>
        <taxon>Vertebrata</taxon>
        <taxon>Euteleostomi</taxon>
        <taxon>Lepidosauria</taxon>
        <taxon>Squamata</taxon>
        <taxon>Bifurcata</taxon>
        <taxon>Unidentata</taxon>
        <taxon>Episquamata</taxon>
        <taxon>Toxicofera</taxon>
        <taxon>Serpentes</taxon>
        <taxon>Colubroidea</taxon>
        <taxon>Elapidae</taxon>
        <taxon>Elapinae</taxon>
        <taxon>Ophiophagus</taxon>
    </lineage>
</organism>
<feature type="signal peptide" evidence="1">
    <location>
        <begin position="1"/>
        <end position="20"/>
    </location>
</feature>
<evidence type="ECO:0000256" key="1">
    <source>
        <dbReference type="SAM" id="SignalP"/>
    </source>
</evidence>
<reference evidence="3 4" key="1">
    <citation type="journal article" date="2013" name="Proc. Natl. Acad. Sci. U.S.A.">
        <title>The king cobra genome reveals dynamic gene evolution and adaptation in the snake venom system.</title>
        <authorList>
            <person name="Vonk F.J."/>
            <person name="Casewell N.R."/>
            <person name="Henkel C.V."/>
            <person name="Heimberg A.M."/>
            <person name="Jansen H.J."/>
            <person name="McCleary R.J."/>
            <person name="Kerkkamp H.M."/>
            <person name="Vos R.A."/>
            <person name="Guerreiro I."/>
            <person name="Calvete J.J."/>
            <person name="Wuster W."/>
            <person name="Woods A.E."/>
            <person name="Logan J.M."/>
            <person name="Harrison R.A."/>
            <person name="Castoe T.A."/>
            <person name="de Koning A.P."/>
            <person name="Pollock D.D."/>
            <person name="Yandell M."/>
            <person name="Calderon D."/>
            <person name="Renjifo C."/>
            <person name="Currier R.B."/>
            <person name="Salgado D."/>
            <person name="Pla D."/>
            <person name="Sanz L."/>
            <person name="Hyder A.S."/>
            <person name="Ribeiro J.M."/>
            <person name="Arntzen J.W."/>
            <person name="van den Thillart G.E."/>
            <person name="Boetzer M."/>
            <person name="Pirovano W."/>
            <person name="Dirks R.P."/>
            <person name="Spaink H.P."/>
            <person name="Duboule D."/>
            <person name="McGlinn E."/>
            <person name="Kini R.M."/>
            <person name="Richardson M.K."/>
        </authorList>
    </citation>
    <scope>NUCLEOTIDE SEQUENCE</scope>
    <source>
        <tissue evidence="3">Blood</tissue>
    </source>
</reference>
<dbReference type="Pfam" id="PF04824">
    <property type="entry name" value="Rad21_Rec8"/>
    <property type="match status" value="1"/>
</dbReference>
<dbReference type="Proteomes" id="UP000018936">
    <property type="component" value="Unassembled WGS sequence"/>
</dbReference>
<feature type="non-terminal residue" evidence="3">
    <location>
        <position position="1"/>
    </location>
</feature>
<dbReference type="InterPro" id="IPR036390">
    <property type="entry name" value="WH_DNA-bd_sf"/>
</dbReference>
<sequence length="102" mass="11839">MWGLLDRLLVFLAEISLETTEEEARPSLVTPEERLVMAKLKQVEELDFDQLVPHTTPRAVVSRFFNICLELASSGILRMEQKEPYGQILIKPGRRSLYSYRM</sequence>
<feature type="domain" description="Rad21/Rec8-like protein C-terminal eukaryotic" evidence="2">
    <location>
        <begin position="44"/>
        <end position="95"/>
    </location>
</feature>
<dbReference type="Gene3D" id="1.10.10.580">
    <property type="entry name" value="Structural maintenance of chromosome 1. Chain E"/>
    <property type="match status" value="1"/>
</dbReference>
<proteinExistence type="predicted"/>
<evidence type="ECO:0000313" key="4">
    <source>
        <dbReference type="Proteomes" id="UP000018936"/>
    </source>
</evidence>
<evidence type="ECO:0000313" key="3">
    <source>
        <dbReference type="EMBL" id="ETE63310.1"/>
    </source>
</evidence>
<dbReference type="OrthoDB" id="10071381at2759"/>
<comment type="caution">
    <text evidence="3">The sequence shown here is derived from an EMBL/GenBank/DDBJ whole genome shotgun (WGS) entry which is preliminary data.</text>
</comment>
<dbReference type="InterPro" id="IPR006909">
    <property type="entry name" value="Rad21/Rec8_C_eu"/>
</dbReference>
<name>V8NML5_OPHHA</name>
<keyword evidence="4" id="KW-1185">Reference proteome</keyword>
<gene>
    <name evidence="3" type="ORF">L345_10930</name>
</gene>
<dbReference type="EMBL" id="AZIM01002812">
    <property type="protein sequence ID" value="ETE63310.1"/>
    <property type="molecule type" value="Genomic_DNA"/>
</dbReference>
<keyword evidence="1" id="KW-0732">Signal</keyword>
<dbReference type="SUPFAM" id="SSF46785">
    <property type="entry name" value="Winged helix' DNA-binding domain"/>
    <property type="match status" value="1"/>
</dbReference>
<dbReference type="InterPro" id="IPR023093">
    <property type="entry name" value="ScpA-like_C"/>
</dbReference>
<accession>V8NML5</accession>
<protein>
    <recommendedName>
        <fullName evidence="2">Rad21/Rec8-like protein C-terminal eukaryotic domain-containing protein</fullName>
    </recommendedName>
</protein>
<feature type="chain" id="PRO_5004770922" description="Rad21/Rec8-like protein C-terminal eukaryotic domain-containing protein" evidence="1">
    <location>
        <begin position="21"/>
        <end position="102"/>
    </location>
</feature>
<evidence type="ECO:0000259" key="2">
    <source>
        <dbReference type="Pfam" id="PF04824"/>
    </source>
</evidence>